<accession>A0ABS5GJ91</accession>
<feature type="transmembrane region" description="Helical" evidence="1">
    <location>
        <begin position="34"/>
        <end position="55"/>
    </location>
</feature>
<protein>
    <recommendedName>
        <fullName evidence="4">DUF3899 domain-containing protein</fullName>
    </recommendedName>
</protein>
<reference evidence="3" key="1">
    <citation type="journal article" date="2021" name="ISME J.">
        <title>Evolutionary origin and ecological implication of a unique nif island in free-living Bradyrhizobium lineages.</title>
        <authorList>
            <person name="Tao J."/>
        </authorList>
    </citation>
    <scope>NUCLEOTIDE SEQUENCE [LARGE SCALE GENOMIC DNA]</scope>
    <source>
        <strain evidence="3">SZCCT0094</strain>
    </source>
</reference>
<evidence type="ECO:0000256" key="1">
    <source>
        <dbReference type="SAM" id="Phobius"/>
    </source>
</evidence>
<sequence>MNFAGLAYRFVSNFVFLGAVYMSLNYIEKYQNRAVLALVILLYAGMRAVTVIRSFHFFGRIEKLEGDVRRLAGMLGDGPVSQVVNKQTMNDVGSLRRDGEKKSYMDLFFLAAAVILCVSKLVTN</sequence>
<keyword evidence="1" id="KW-0812">Transmembrane</keyword>
<gene>
    <name evidence="2" type="ORF">JQ619_37270</name>
</gene>
<proteinExistence type="predicted"/>
<dbReference type="Proteomes" id="UP001314635">
    <property type="component" value="Unassembled WGS sequence"/>
</dbReference>
<organism evidence="2 3">
    <name type="scientific">Bradyrhizobium denitrificans</name>
    <dbReference type="NCBI Taxonomy" id="2734912"/>
    <lineage>
        <taxon>Bacteria</taxon>
        <taxon>Pseudomonadati</taxon>
        <taxon>Pseudomonadota</taxon>
        <taxon>Alphaproteobacteria</taxon>
        <taxon>Hyphomicrobiales</taxon>
        <taxon>Nitrobacteraceae</taxon>
        <taxon>Bradyrhizobium</taxon>
    </lineage>
</organism>
<dbReference type="EMBL" id="JAFCLK010000064">
    <property type="protein sequence ID" value="MBR1141412.1"/>
    <property type="molecule type" value="Genomic_DNA"/>
</dbReference>
<keyword evidence="1" id="KW-1133">Transmembrane helix</keyword>
<keyword evidence="3" id="KW-1185">Reference proteome</keyword>
<feature type="transmembrane region" description="Helical" evidence="1">
    <location>
        <begin position="6"/>
        <end position="27"/>
    </location>
</feature>
<evidence type="ECO:0000313" key="2">
    <source>
        <dbReference type="EMBL" id="MBR1141412.1"/>
    </source>
</evidence>
<comment type="caution">
    <text evidence="2">The sequence shown here is derived from an EMBL/GenBank/DDBJ whole genome shotgun (WGS) entry which is preliminary data.</text>
</comment>
<evidence type="ECO:0008006" key="4">
    <source>
        <dbReference type="Google" id="ProtNLM"/>
    </source>
</evidence>
<keyword evidence="1" id="KW-0472">Membrane</keyword>
<name>A0ABS5GJ91_9BRAD</name>
<evidence type="ECO:0000313" key="3">
    <source>
        <dbReference type="Proteomes" id="UP001314635"/>
    </source>
</evidence>
<dbReference type="RefSeq" id="WP_012044802.1">
    <property type="nucleotide sequence ID" value="NZ_JABFDP010000036.1"/>
</dbReference>